<evidence type="ECO:0000256" key="5">
    <source>
        <dbReference type="SAM" id="Phobius"/>
    </source>
</evidence>
<comment type="subcellular location">
    <subcellularLocation>
        <location evidence="1">Membrane</location>
        <topology evidence="1">Multi-pass membrane protein</topology>
    </subcellularLocation>
</comment>
<feature type="transmembrane region" description="Helical" evidence="5">
    <location>
        <begin position="231"/>
        <end position="257"/>
    </location>
</feature>
<evidence type="ECO:0000256" key="2">
    <source>
        <dbReference type="ARBA" id="ARBA00022692"/>
    </source>
</evidence>
<gene>
    <name evidence="7" type="primary">yrbG_2</name>
    <name evidence="7" type="ORF">ERS852395_02702</name>
</gene>
<feature type="transmembrane region" description="Helical" evidence="5">
    <location>
        <begin position="264"/>
        <end position="282"/>
    </location>
</feature>
<keyword evidence="4 5" id="KW-0472">Membrane</keyword>
<evidence type="ECO:0000256" key="1">
    <source>
        <dbReference type="ARBA" id="ARBA00004141"/>
    </source>
</evidence>
<dbReference type="InterPro" id="IPR044880">
    <property type="entry name" value="NCX_ion-bd_dom_sf"/>
</dbReference>
<feature type="transmembrane region" description="Helical" evidence="5">
    <location>
        <begin position="35"/>
        <end position="63"/>
    </location>
</feature>
<evidence type="ECO:0000256" key="4">
    <source>
        <dbReference type="ARBA" id="ARBA00023136"/>
    </source>
</evidence>
<feature type="transmembrane region" description="Helical" evidence="5">
    <location>
        <begin position="288"/>
        <end position="309"/>
    </location>
</feature>
<feature type="transmembrane region" description="Helical" evidence="5">
    <location>
        <begin position="169"/>
        <end position="191"/>
    </location>
</feature>
<reference evidence="7 8" key="1">
    <citation type="submission" date="2015-09" db="EMBL/GenBank/DDBJ databases">
        <authorList>
            <consortium name="Pathogen Informatics"/>
        </authorList>
    </citation>
    <scope>NUCLEOTIDE SEQUENCE [LARGE SCALE GENOMIC DNA]</scope>
    <source>
        <strain evidence="7 8">2789STDY5608838</strain>
    </source>
</reference>
<dbReference type="GO" id="GO:0005262">
    <property type="term" value="F:calcium channel activity"/>
    <property type="evidence" value="ECO:0007669"/>
    <property type="project" value="TreeGrafter"/>
</dbReference>
<feature type="domain" description="Sodium/calcium exchanger membrane region" evidence="6">
    <location>
        <begin position="6"/>
        <end position="146"/>
    </location>
</feature>
<feature type="transmembrane region" description="Helical" evidence="5">
    <location>
        <begin position="75"/>
        <end position="97"/>
    </location>
</feature>
<sequence length="310" mass="33377">MMFLQVIILLAGFLFLVKGADWFVEGAASIAKKLGIPQLIIGLTIVAMGTSMPEAAVSITAAINKNAGITIGNVVGSNILNIFIILGITAVITNVAIQKSTLLYEIPFMTVITIILLIFGITGSEVTFIEGVIFWILFLIYLGYLFVMAKKGNDQEEAEAKDNPVWKCMLLMVIGGILVVKGSDFAVSGATEIARYFGMSERFIGLTIVALGTSLPELVTSVTAARRGNTGIAIGNIVGSNIFNILFVIGTTALICTVPFESKFIIDTVIAVLCGVILWIGTFRHKELRKPCGVVMLLCYVAYFLYLCLV</sequence>
<evidence type="ECO:0000256" key="3">
    <source>
        <dbReference type="ARBA" id="ARBA00022989"/>
    </source>
</evidence>
<dbReference type="GO" id="GO:0006874">
    <property type="term" value="P:intracellular calcium ion homeostasis"/>
    <property type="evidence" value="ECO:0007669"/>
    <property type="project" value="TreeGrafter"/>
</dbReference>
<dbReference type="InterPro" id="IPR004481">
    <property type="entry name" value="K/Na/Ca-exchanger"/>
</dbReference>
<accession>A0A174E4J5</accession>
<evidence type="ECO:0000259" key="6">
    <source>
        <dbReference type="Pfam" id="PF01699"/>
    </source>
</evidence>
<protein>
    <submittedName>
        <fullName evidence="7">Inner membrane protein yrbG</fullName>
    </submittedName>
</protein>
<feature type="transmembrane region" description="Helical" evidence="5">
    <location>
        <begin position="203"/>
        <end position="225"/>
    </location>
</feature>
<dbReference type="GO" id="GO:0005886">
    <property type="term" value="C:plasma membrane"/>
    <property type="evidence" value="ECO:0007669"/>
    <property type="project" value="TreeGrafter"/>
</dbReference>
<organism evidence="7 8">
    <name type="scientific">Blautia obeum</name>
    <dbReference type="NCBI Taxonomy" id="40520"/>
    <lineage>
        <taxon>Bacteria</taxon>
        <taxon>Bacillati</taxon>
        <taxon>Bacillota</taxon>
        <taxon>Clostridia</taxon>
        <taxon>Lachnospirales</taxon>
        <taxon>Lachnospiraceae</taxon>
        <taxon>Blautia</taxon>
    </lineage>
</organism>
<proteinExistence type="predicted"/>
<dbReference type="InterPro" id="IPR004837">
    <property type="entry name" value="NaCa_Exmemb"/>
</dbReference>
<feature type="transmembrane region" description="Helical" evidence="5">
    <location>
        <begin position="103"/>
        <end position="121"/>
    </location>
</feature>
<dbReference type="NCBIfam" id="TIGR00367">
    <property type="entry name" value="calcium/sodium antiporter"/>
    <property type="match status" value="1"/>
</dbReference>
<dbReference type="EMBL" id="CYZA01000017">
    <property type="protein sequence ID" value="CUO32842.1"/>
    <property type="molecule type" value="Genomic_DNA"/>
</dbReference>
<keyword evidence="3 5" id="KW-1133">Transmembrane helix</keyword>
<keyword evidence="2 5" id="KW-0812">Transmembrane</keyword>
<dbReference type="Pfam" id="PF01699">
    <property type="entry name" value="Na_Ca_ex"/>
    <property type="match status" value="2"/>
</dbReference>
<feature type="domain" description="Sodium/calcium exchanger membrane region" evidence="6">
    <location>
        <begin position="169"/>
        <end position="307"/>
    </location>
</feature>
<dbReference type="PANTHER" id="PTHR10846">
    <property type="entry name" value="SODIUM/POTASSIUM/CALCIUM EXCHANGER"/>
    <property type="match status" value="1"/>
</dbReference>
<dbReference type="Gene3D" id="1.20.1420.30">
    <property type="entry name" value="NCX, central ion-binding region"/>
    <property type="match status" value="1"/>
</dbReference>
<dbReference type="PANTHER" id="PTHR10846:SF8">
    <property type="entry name" value="INNER MEMBRANE PROTEIN YRBG"/>
    <property type="match status" value="1"/>
</dbReference>
<evidence type="ECO:0000313" key="7">
    <source>
        <dbReference type="EMBL" id="CUO32842.1"/>
    </source>
</evidence>
<evidence type="ECO:0000313" key="8">
    <source>
        <dbReference type="Proteomes" id="UP000095447"/>
    </source>
</evidence>
<feature type="transmembrane region" description="Helical" evidence="5">
    <location>
        <begin position="128"/>
        <end position="149"/>
    </location>
</feature>
<dbReference type="GO" id="GO:0008273">
    <property type="term" value="F:calcium, potassium:sodium antiporter activity"/>
    <property type="evidence" value="ECO:0007669"/>
    <property type="project" value="TreeGrafter"/>
</dbReference>
<dbReference type="AlphaFoldDB" id="A0A174E4J5"/>
<name>A0A174E4J5_9FIRM</name>
<dbReference type="Proteomes" id="UP000095447">
    <property type="component" value="Unassembled WGS sequence"/>
</dbReference>